<accession>K5UUH4</accession>
<dbReference type="InParanoid" id="K5UUH4"/>
<dbReference type="KEGG" id="pco:PHACADRAFT_211333"/>
<dbReference type="RefSeq" id="XP_007398345.1">
    <property type="nucleotide sequence ID" value="XM_007398283.1"/>
</dbReference>
<sequence>MTDLFSDLKKQYKHNVAAEALFFKADPDRISRPHALRLEVSEIGREFTDGTNIGKDPEGTFYYNKIRDLKLNTKDTTYLVARVVNPSDSKPCSSIKFYNRGENSSYAEFLAYDKEETVTACGMDGYKYFGKWQELEQGSATAVVTKDANSDDIYLAATSIQTQAKISDNYQWLKDETVDVHGILYFKDKSQIRRGGKASYSNDRIVFYEYNSKGAAEDFTAYFIPYESSTGKLGLTAAQSNDKEFEDITWMDIK</sequence>
<name>K5UUH4_PHACS</name>
<dbReference type="Proteomes" id="UP000008370">
    <property type="component" value="Unassembled WGS sequence"/>
</dbReference>
<dbReference type="OrthoDB" id="2964870at2759"/>
<gene>
    <name evidence="1" type="ORF">PHACADRAFT_211333</name>
</gene>
<dbReference type="EMBL" id="JH930474">
    <property type="protein sequence ID" value="EKM53661.1"/>
    <property type="molecule type" value="Genomic_DNA"/>
</dbReference>
<keyword evidence="2" id="KW-1185">Reference proteome</keyword>
<evidence type="ECO:0000313" key="2">
    <source>
        <dbReference type="Proteomes" id="UP000008370"/>
    </source>
</evidence>
<protein>
    <submittedName>
        <fullName evidence="1">Uncharacterized protein</fullName>
    </submittedName>
</protein>
<dbReference type="HOGENOM" id="CLU_1094302_0_0_1"/>
<dbReference type="AlphaFoldDB" id="K5UUH4"/>
<proteinExistence type="predicted"/>
<evidence type="ECO:0000313" key="1">
    <source>
        <dbReference type="EMBL" id="EKM53661.1"/>
    </source>
</evidence>
<reference evidence="1 2" key="1">
    <citation type="journal article" date="2012" name="BMC Genomics">
        <title>Comparative genomics of the white-rot fungi, Phanerochaete carnosa and P. chrysosporium, to elucidate the genetic basis of the distinct wood types they colonize.</title>
        <authorList>
            <person name="Suzuki H."/>
            <person name="MacDonald J."/>
            <person name="Syed K."/>
            <person name="Salamov A."/>
            <person name="Hori C."/>
            <person name="Aerts A."/>
            <person name="Henrissat B."/>
            <person name="Wiebenga A."/>
            <person name="vanKuyk P.A."/>
            <person name="Barry K."/>
            <person name="Lindquist E."/>
            <person name="LaButti K."/>
            <person name="Lapidus A."/>
            <person name="Lucas S."/>
            <person name="Coutinho P."/>
            <person name="Gong Y."/>
            <person name="Samejima M."/>
            <person name="Mahadevan R."/>
            <person name="Abou-Zaid M."/>
            <person name="de Vries R.P."/>
            <person name="Igarashi K."/>
            <person name="Yadav J.S."/>
            <person name="Grigoriev I.V."/>
            <person name="Master E.R."/>
        </authorList>
    </citation>
    <scope>NUCLEOTIDE SEQUENCE [LARGE SCALE GENOMIC DNA]</scope>
    <source>
        <strain evidence="1 2">HHB-10118-sp</strain>
    </source>
</reference>
<organism evidence="1 2">
    <name type="scientific">Phanerochaete carnosa (strain HHB-10118-sp)</name>
    <name type="common">White-rot fungus</name>
    <name type="synonym">Peniophora carnosa</name>
    <dbReference type="NCBI Taxonomy" id="650164"/>
    <lineage>
        <taxon>Eukaryota</taxon>
        <taxon>Fungi</taxon>
        <taxon>Dikarya</taxon>
        <taxon>Basidiomycota</taxon>
        <taxon>Agaricomycotina</taxon>
        <taxon>Agaricomycetes</taxon>
        <taxon>Polyporales</taxon>
        <taxon>Phanerochaetaceae</taxon>
        <taxon>Phanerochaete</taxon>
    </lineage>
</organism>
<dbReference type="GeneID" id="18913085"/>